<evidence type="ECO:0000313" key="4">
    <source>
        <dbReference type="Proteomes" id="UP001059597"/>
    </source>
</evidence>
<sequence>MTPEELREQLLAAAHRTPPPEIDTDRVRSRVRRRRSVRYTALAGAGLAVTAAAVLNTLPSTSPSETRTPTGSVHRQPTATGGTPPGGNQTGVPPLPHYTCGTRIPASSGRGTVTVRISGVRKAPDGAPRVSYAATATAPSELSGAPRILVLKEGRVVAGQDPAGPPANRPTGEENTARRTTVAPDRPQHVRLAPVPGRPCAGTTWSAMWKGGYEVAVVLATQRAAPPGTWAPDALVVARAPLVG</sequence>
<proteinExistence type="predicted"/>
<feature type="region of interest" description="Disordered" evidence="1">
    <location>
        <begin position="158"/>
        <end position="184"/>
    </location>
</feature>
<feature type="region of interest" description="Disordered" evidence="1">
    <location>
        <begin position="59"/>
        <end position="95"/>
    </location>
</feature>
<evidence type="ECO:0000256" key="2">
    <source>
        <dbReference type="SAM" id="Phobius"/>
    </source>
</evidence>
<dbReference type="EMBL" id="AP026074">
    <property type="protein sequence ID" value="BDM74636.1"/>
    <property type="molecule type" value="Genomic_DNA"/>
</dbReference>
<keyword evidence="2" id="KW-1133">Transmembrane helix</keyword>
<name>A0ABN6RCN8_STRNI</name>
<evidence type="ECO:0008006" key="5">
    <source>
        <dbReference type="Google" id="ProtNLM"/>
    </source>
</evidence>
<organism evidence="3 4">
    <name type="scientific">Streptomyces nigrescens</name>
    <dbReference type="NCBI Taxonomy" id="1920"/>
    <lineage>
        <taxon>Bacteria</taxon>
        <taxon>Bacillati</taxon>
        <taxon>Actinomycetota</taxon>
        <taxon>Actinomycetes</taxon>
        <taxon>Kitasatosporales</taxon>
        <taxon>Streptomycetaceae</taxon>
        <taxon>Streptomyces</taxon>
    </lineage>
</organism>
<accession>A0ABN6RCN8</accession>
<feature type="transmembrane region" description="Helical" evidence="2">
    <location>
        <begin position="36"/>
        <end position="55"/>
    </location>
</feature>
<protein>
    <recommendedName>
        <fullName evidence="5">Tat pathway signal sequence domain protein</fullName>
    </recommendedName>
</protein>
<feature type="region of interest" description="Disordered" evidence="1">
    <location>
        <begin position="1"/>
        <end position="29"/>
    </location>
</feature>
<evidence type="ECO:0000256" key="1">
    <source>
        <dbReference type="SAM" id="MobiDB-lite"/>
    </source>
</evidence>
<reference evidence="3" key="1">
    <citation type="submission" date="2022-06" db="EMBL/GenBank/DDBJ databases">
        <title>Complete genome sequence of Streptomyces nigrescens HEK616.</title>
        <authorList>
            <person name="Asamizu S."/>
            <person name="Onaka H."/>
        </authorList>
    </citation>
    <scope>NUCLEOTIDE SEQUENCE</scope>
    <source>
        <strain evidence="3">HEK616</strain>
        <plasmid evidence="3">SNP1</plasmid>
    </source>
</reference>
<keyword evidence="3" id="KW-0614">Plasmid</keyword>
<keyword evidence="2" id="KW-0812">Transmembrane</keyword>
<geneLocation type="plasmid" evidence="3 4">
    <name>SNP1</name>
</geneLocation>
<evidence type="ECO:0000313" key="3">
    <source>
        <dbReference type="EMBL" id="BDM74636.1"/>
    </source>
</evidence>
<feature type="compositionally biased region" description="Low complexity" evidence="1">
    <location>
        <begin position="59"/>
        <end position="70"/>
    </location>
</feature>
<dbReference type="RefSeq" id="WP_261958140.1">
    <property type="nucleotide sequence ID" value="NZ_AP026074.1"/>
</dbReference>
<gene>
    <name evidence="3" type="ORF">HEK616_81230</name>
</gene>
<dbReference type="Proteomes" id="UP001059597">
    <property type="component" value="Plasmid SNP1"/>
</dbReference>
<keyword evidence="2" id="KW-0472">Membrane</keyword>
<keyword evidence="4" id="KW-1185">Reference proteome</keyword>